<dbReference type="GO" id="GO:0012505">
    <property type="term" value="C:endomembrane system"/>
    <property type="evidence" value="ECO:0007669"/>
    <property type="project" value="UniProtKB-ARBA"/>
</dbReference>
<accession>A0A0J1JS24</accession>
<reference evidence="11 12" key="1">
    <citation type="submission" date="2015-05" db="EMBL/GenBank/DDBJ databases">
        <title>Photobacterium galathea sp. nov.</title>
        <authorList>
            <person name="Machado H."/>
            <person name="Gram L."/>
        </authorList>
    </citation>
    <scope>NUCLEOTIDE SEQUENCE [LARGE SCALE GENOMIC DNA]</scope>
    <source>
        <strain evidence="11 12">DSM 22954</strain>
    </source>
</reference>
<evidence type="ECO:0000256" key="1">
    <source>
        <dbReference type="ARBA" id="ARBA00005325"/>
    </source>
</evidence>
<name>A0A0J1JS24_9GAMM</name>
<dbReference type="Pfam" id="PF01483">
    <property type="entry name" value="P_proprotein"/>
    <property type="match status" value="1"/>
</dbReference>
<keyword evidence="4 8" id="KW-0378">Hydrolase</keyword>
<keyword evidence="12" id="KW-1185">Reference proteome</keyword>
<organism evidence="11 12">
    <name type="scientific">Photobacterium ganghwense</name>
    <dbReference type="NCBI Taxonomy" id="320778"/>
    <lineage>
        <taxon>Bacteria</taxon>
        <taxon>Pseudomonadati</taxon>
        <taxon>Pseudomonadota</taxon>
        <taxon>Gammaproteobacteria</taxon>
        <taxon>Vibrionales</taxon>
        <taxon>Vibrionaceae</taxon>
        <taxon>Photobacterium</taxon>
    </lineage>
</organism>
<dbReference type="Gene3D" id="3.40.50.200">
    <property type="entry name" value="Peptidase S8/S53 domain"/>
    <property type="match status" value="1"/>
</dbReference>
<dbReference type="GO" id="GO:0004252">
    <property type="term" value="F:serine-type endopeptidase activity"/>
    <property type="evidence" value="ECO:0007669"/>
    <property type="project" value="UniProtKB-UniRule"/>
</dbReference>
<evidence type="ECO:0000259" key="10">
    <source>
        <dbReference type="PROSITE" id="PS51829"/>
    </source>
</evidence>
<comment type="caution">
    <text evidence="11">The sequence shown here is derived from an EMBL/GenBank/DDBJ whole genome shotgun (WGS) entry which is preliminary data.</text>
</comment>
<dbReference type="GO" id="GO:0016485">
    <property type="term" value="P:protein processing"/>
    <property type="evidence" value="ECO:0007669"/>
    <property type="project" value="TreeGrafter"/>
</dbReference>
<dbReference type="PROSITE" id="PS00136">
    <property type="entry name" value="SUBTILASE_ASP"/>
    <property type="match status" value="1"/>
</dbReference>
<feature type="active site" description="Charge relay system" evidence="7 8">
    <location>
        <position position="373"/>
    </location>
</feature>
<keyword evidence="6" id="KW-0106">Calcium</keyword>
<dbReference type="PANTHER" id="PTHR42884:SF14">
    <property type="entry name" value="NEUROENDOCRINE CONVERTASE 1"/>
    <property type="match status" value="1"/>
</dbReference>
<feature type="domain" description="P/Homo B" evidence="10">
    <location>
        <begin position="470"/>
        <end position="626"/>
    </location>
</feature>
<dbReference type="RefSeq" id="WP_047887525.1">
    <property type="nucleotide sequence ID" value="NZ_CP071325.1"/>
</dbReference>
<evidence type="ECO:0000256" key="3">
    <source>
        <dbReference type="ARBA" id="ARBA00022729"/>
    </source>
</evidence>
<dbReference type="PROSITE" id="PS51892">
    <property type="entry name" value="SUBTILASE"/>
    <property type="match status" value="1"/>
</dbReference>
<evidence type="ECO:0000256" key="4">
    <source>
        <dbReference type="ARBA" id="ARBA00022801"/>
    </source>
</evidence>
<dbReference type="PROSITE" id="PS00138">
    <property type="entry name" value="SUBTILASE_SER"/>
    <property type="match status" value="1"/>
</dbReference>
<evidence type="ECO:0000256" key="8">
    <source>
        <dbReference type="PROSITE-ProRule" id="PRU01240"/>
    </source>
</evidence>
<dbReference type="InterPro" id="IPR023828">
    <property type="entry name" value="Peptidase_S8_Ser-AS"/>
</dbReference>
<dbReference type="GO" id="GO:0016020">
    <property type="term" value="C:membrane"/>
    <property type="evidence" value="ECO:0007669"/>
    <property type="project" value="TreeGrafter"/>
</dbReference>
<dbReference type="InterPro" id="IPR023827">
    <property type="entry name" value="Peptidase_S8_Asp-AS"/>
</dbReference>
<dbReference type="PATRIC" id="fig|320778.3.peg.4845"/>
<dbReference type="SUPFAM" id="SSF49785">
    <property type="entry name" value="Galactose-binding domain-like"/>
    <property type="match status" value="1"/>
</dbReference>
<dbReference type="InterPro" id="IPR015500">
    <property type="entry name" value="Peptidase_S8_subtilisin-rel"/>
</dbReference>
<dbReference type="GO" id="GO:0005737">
    <property type="term" value="C:cytoplasm"/>
    <property type="evidence" value="ECO:0007669"/>
    <property type="project" value="UniProtKB-ARBA"/>
</dbReference>
<proteinExistence type="inferred from homology"/>
<sequence>MKNKRTFLSVALAAALLPVTGQAAMMKKPEPVWVPDMDFSWVPDLPPGDPLFSQQWHLRNTGQNAFAKTAGTPGQDMNLWLTHLLGIHGVGVNVAVIDDGLEIHHPDLAANIRPGSWDVVNNDNDPSPEDPSDNHGTAVAGLTAAVGWNAIGGRGVAPRAGLKGFNWLKNQSQEGWLMSHGAAANTQDTRVFNQSYGYSTIFPIAYDLTDPEFALEEQVYEQVTRDAHQGRGSLFVKSAGNSYRYFYGWIGEGLGGAYVLPGDFFDKSRVGPANAGLPMQDSNLTPTNANYWNLVVSALNADGGLSSYSSVGANVFVSAPGGEYGDEKPAMITTDLSGCEAGSNVTGDTSNGLHGGHELDPNCDFIGTMNGTSSAAPNTSGAVALIMSANPALSWRDIRHILASTATKTDPANSGVSLSFTQTSGDVATYDAIPGWQTNAAGYDFHNFYGFGRVNIDAAVMMAMHYRKHLPPLQITDWATTQADAVIPDAKIDGVTSTFNQRKNFVVESVQVKLDLDHERLNDLAIELVSPSGTRSVLLSPRTGLVSQSLDKSITGFEQQLLLTHHFYGEKAKGNWQLVVRDTSQDSSSWVAYFDPSNAFPISFPNNSADGVLKAWDIRFFGHKGNKGKKQ</sequence>
<dbReference type="InterPro" id="IPR002884">
    <property type="entry name" value="P_dom"/>
</dbReference>
<feature type="chain" id="PRO_5005253734" description="P/Homo B domain-containing protein" evidence="9">
    <location>
        <begin position="24"/>
        <end position="631"/>
    </location>
</feature>
<evidence type="ECO:0000313" key="11">
    <source>
        <dbReference type="EMBL" id="KLV05062.1"/>
    </source>
</evidence>
<dbReference type="Pfam" id="PF00082">
    <property type="entry name" value="Peptidase_S8"/>
    <property type="match status" value="1"/>
</dbReference>
<dbReference type="AlphaFoldDB" id="A0A0J1JS24"/>
<feature type="signal peptide" evidence="9">
    <location>
        <begin position="1"/>
        <end position="23"/>
    </location>
</feature>
<dbReference type="EMBL" id="LDOU01000028">
    <property type="protein sequence ID" value="KLV05062.1"/>
    <property type="molecule type" value="Genomic_DNA"/>
</dbReference>
<keyword evidence="3 9" id="KW-0732">Signal</keyword>
<evidence type="ECO:0000256" key="7">
    <source>
        <dbReference type="PIRSR" id="PIRSR615500-1"/>
    </source>
</evidence>
<evidence type="ECO:0000256" key="9">
    <source>
        <dbReference type="SAM" id="SignalP"/>
    </source>
</evidence>
<keyword evidence="5 8" id="KW-0720">Serine protease</keyword>
<comment type="similarity">
    <text evidence="1">Belongs to the peptidase S8 family. Furin subfamily.</text>
</comment>
<dbReference type="PROSITE" id="PS51829">
    <property type="entry name" value="P_HOMO_B"/>
    <property type="match status" value="1"/>
</dbReference>
<keyword evidence="2 8" id="KW-0645">Protease</keyword>
<dbReference type="InterPro" id="IPR036852">
    <property type="entry name" value="Peptidase_S8/S53_dom_sf"/>
</dbReference>
<dbReference type="InterPro" id="IPR034182">
    <property type="entry name" value="Kexin/furin"/>
</dbReference>
<evidence type="ECO:0000313" key="12">
    <source>
        <dbReference type="Proteomes" id="UP000035909"/>
    </source>
</evidence>
<dbReference type="PANTHER" id="PTHR42884">
    <property type="entry name" value="PROPROTEIN CONVERTASE SUBTILISIN/KEXIN-RELATED"/>
    <property type="match status" value="1"/>
</dbReference>
<dbReference type="SUPFAM" id="SSF52743">
    <property type="entry name" value="Subtilisin-like"/>
    <property type="match status" value="1"/>
</dbReference>
<evidence type="ECO:0000256" key="6">
    <source>
        <dbReference type="ARBA" id="ARBA00022837"/>
    </source>
</evidence>
<protein>
    <recommendedName>
        <fullName evidence="10">P/Homo B domain-containing protein</fullName>
    </recommendedName>
</protein>
<dbReference type="PRINTS" id="PR00723">
    <property type="entry name" value="SUBTILISIN"/>
</dbReference>
<gene>
    <name evidence="11" type="ORF">ABT57_22600</name>
</gene>
<dbReference type="Gene3D" id="2.60.120.260">
    <property type="entry name" value="Galactose-binding domain-like"/>
    <property type="match status" value="1"/>
</dbReference>
<evidence type="ECO:0000256" key="5">
    <source>
        <dbReference type="ARBA" id="ARBA00022825"/>
    </source>
</evidence>
<dbReference type="CDD" id="cd04059">
    <property type="entry name" value="Peptidases_S8_Protein_convertases_Kexins_Furin-like"/>
    <property type="match status" value="1"/>
</dbReference>
<feature type="active site" description="Charge relay system" evidence="7 8">
    <location>
        <position position="135"/>
    </location>
</feature>
<dbReference type="InterPro" id="IPR008979">
    <property type="entry name" value="Galactose-bd-like_sf"/>
</dbReference>
<dbReference type="Proteomes" id="UP000035909">
    <property type="component" value="Unassembled WGS sequence"/>
</dbReference>
<dbReference type="STRING" id="320778.ABT57_22600"/>
<dbReference type="InterPro" id="IPR000209">
    <property type="entry name" value="Peptidase_S8/S53_dom"/>
</dbReference>
<evidence type="ECO:0000256" key="2">
    <source>
        <dbReference type="ARBA" id="ARBA00022670"/>
    </source>
</evidence>
<feature type="active site" description="Charge relay system" evidence="7 8">
    <location>
        <position position="98"/>
    </location>
</feature>